<name>A0A9K3JN69_HELAN</name>
<evidence type="ECO:0000313" key="1">
    <source>
        <dbReference type="EMBL" id="KAF5817617.1"/>
    </source>
</evidence>
<dbReference type="AlphaFoldDB" id="A0A9K3JN69"/>
<proteinExistence type="predicted"/>
<organism evidence="1 2">
    <name type="scientific">Helianthus annuus</name>
    <name type="common">Common sunflower</name>
    <dbReference type="NCBI Taxonomy" id="4232"/>
    <lineage>
        <taxon>Eukaryota</taxon>
        <taxon>Viridiplantae</taxon>
        <taxon>Streptophyta</taxon>
        <taxon>Embryophyta</taxon>
        <taxon>Tracheophyta</taxon>
        <taxon>Spermatophyta</taxon>
        <taxon>Magnoliopsida</taxon>
        <taxon>eudicotyledons</taxon>
        <taxon>Gunneridae</taxon>
        <taxon>Pentapetalae</taxon>
        <taxon>asterids</taxon>
        <taxon>campanulids</taxon>
        <taxon>Asterales</taxon>
        <taxon>Asteraceae</taxon>
        <taxon>Asteroideae</taxon>
        <taxon>Heliantheae alliance</taxon>
        <taxon>Heliantheae</taxon>
        <taxon>Helianthus</taxon>
    </lineage>
</organism>
<evidence type="ECO:0000313" key="2">
    <source>
        <dbReference type="Proteomes" id="UP000215914"/>
    </source>
</evidence>
<sequence>MLILFLCSEKELSDPRSEPRRLSSFEKELKIWRGMLRFAAA</sequence>
<keyword evidence="2" id="KW-1185">Reference proteome</keyword>
<gene>
    <name evidence="1" type="ORF">HanXRQr2_Chr02g0055141</name>
</gene>
<reference evidence="1" key="1">
    <citation type="journal article" date="2017" name="Nature">
        <title>The sunflower genome provides insights into oil metabolism, flowering and Asterid evolution.</title>
        <authorList>
            <person name="Badouin H."/>
            <person name="Gouzy J."/>
            <person name="Grassa C.J."/>
            <person name="Murat F."/>
            <person name="Staton S.E."/>
            <person name="Cottret L."/>
            <person name="Lelandais-Briere C."/>
            <person name="Owens G.L."/>
            <person name="Carrere S."/>
            <person name="Mayjonade B."/>
            <person name="Legrand L."/>
            <person name="Gill N."/>
            <person name="Kane N.C."/>
            <person name="Bowers J.E."/>
            <person name="Hubner S."/>
            <person name="Bellec A."/>
            <person name="Berard A."/>
            <person name="Berges H."/>
            <person name="Blanchet N."/>
            <person name="Boniface M.C."/>
            <person name="Brunel D."/>
            <person name="Catrice O."/>
            <person name="Chaidir N."/>
            <person name="Claudel C."/>
            <person name="Donnadieu C."/>
            <person name="Faraut T."/>
            <person name="Fievet G."/>
            <person name="Helmstetter N."/>
            <person name="King M."/>
            <person name="Knapp S.J."/>
            <person name="Lai Z."/>
            <person name="Le Paslier M.C."/>
            <person name="Lippi Y."/>
            <person name="Lorenzon L."/>
            <person name="Mandel J.R."/>
            <person name="Marage G."/>
            <person name="Marchand G."/>
            <person name="Marquand E."/>
            <person name="Bret-Mestries E."/>
            <person name="Morien E."/>
            <person name="Nambeesan S."/>
            <person name="Nguyen T."/>
            <person name="Pegot-Espagnet P."/>
            <person name="Pouilly N."/>
            <person name="Raftis F."/>
            <person name="Sallet E."/>
            <person name="Schiex T."/>
            <person name="Thomas J."/>
            <person name="Vandecasteele C."/>
            <person name="Vares D."/>
            <person name="Vear F."/>
            <person name="Vautrin S."/>
            <person name="Crespi M."/>
            <person name="Mangin B."/>
            <person name="Burke J.M."/>
            <person name="Salse J."/>
            <person name="Munos S."/>
            <person name="Vincourt P."/>
            <person name="Rieseberg L.H."/>
            <person name="Langlade N.B."/>
        </authorList>
    </citation>
    <scope>NUCLEOTIDE SEQUENCE</scope>
    <source>
        <tissue evidence="1">Leaves</tissue>
    </source>
</reference>
<dbReference type="Gramene" id="mRNA:HanXRQr2_Chr02g0055141">
    <property type="protein sequence ID" value="mRNA:HanXRQr2_Chr02g0055141"/>
    <property type="gene ID" value="HanXRQr2_Chr02g0055141"/>
</dbReference>
<dbReference type="Proteomes" id="UP000215914">
    <property type="component" value="Unassembled WGS sequence"/>
</dbReference>
<reference evidence="1" key="2">
    <citation type="submission" date="2020-06" db="EMBL/GenBank/DDBJ databases">
        <title>Helianthus annuus Genome sequencing and assembly Release 2.</title>
        <authorList>
            <person name="Gouzy J."/>
            <person name="Langlade N."/>
            <person name="Munos S."/>
        </authorList>
    </citation>
    <scope>NUCLEOTIDE SEQUENCE</scope>
    <source>
        <tissue evidence="1">Leaves</tissue>
    </source>
</reference>
<protein>
    <submittedName>
        <fullName evidence="1">Uncharacterized protein</fullName>
    </submittedName>
</protein>
<comment type="caution">
    <text evidence="1">The sequence shown here is derived from an EMBL/GenBank/DDBJ whole genome shotgun (WGS) entry which is preliminary data.</text>
</comment>
<accession>A0A9K3JN69</accession>
<dbReference type="EMBL" id="MNCJ02000317">
    <property type="protein sequence ID" value="KAF5817617.1"/>
    <property type="molecule type" value="Genomic_DNA"/>
</dbReference>